<gene>
    <name evidence="1" type="ORF">PEX2_077580</name>
</gene>
<comment type="caution">
    <text evidence="1">The sequence shown here is derived from an EMBL/GenBank/DDBJ whole genome shotgun (WGS) entry which is preliminary data.</text>
</comment>
<evidence type="ECO:0000313" key="1">
    <source>
        <dbReference type="EMBL" id="KGO56151.1"/>
    </source>
</evidence>
<protein>
    <submittedName>
        <fullName evidence="1">Uncharacterized protein</fullName>
    </submittedName>
</protein>
<dbReference type="VEuPathDB" id="FungiDB:PEXP_050590"/>
<dbReference type="EMBL" id="JQFZ01000170">
    <property type="protein sequence ID" value="KGO56151.1"/>
    <property type="molecule type" value="Genomic_DNA"/>
</dbReference>
<dbReference type="Proteomes" id="UP000030143">
    <property type="component" value="Unassembled WGS sequence"/>
</dbReference>
<reference evidence="1 2" key="1">
    <citation type="journal article" date="2015" name="Mol. Plant Microbe Interact.">
        <title>Genome, transcriptome, and functional analyses of Penicillium expansum provide new insights into secondary metabolism and pathogenicity.</title>
        <authorList>
            <person name="Ballester A.R."/>
            <person name="Marcet-Houben M."/>
            <person name="Levin E."/>
            <person name="Sela N."/>
            <person name="Selma-Lazaro C."/>
            <person name="Carmona L."/>
            <person name="Wisniewski M."/>
            <person name="Droby S."/>
            <person name="Gonzalez-Candelas L."/>
            <person name="Gabaldon T."/>
        </authorList>
    </citation>
    <scope>NUCLEOTIDE SEQUENCE [LARGE SCALE GENOMIC DNA]</scope>
    <source>
        <strain evidence="1 2">MD-8</strain>
    </source>
</reference>
<evidence type="ECO:0000313" key="2">
    <source>
        <dbReference type="Proteomes" id="UP000030143"/>
    </source>
</evidence>
<organism evidence="1 2">
    <name type="scientific">Penicillium expansum</name>
    <name type="common">Blue mold rot fungus</name>
    <dbReference type="NCBI Taxonomy" id="27334"/>
    <lineage>
        <taxon>Eukaryota</taxon>
        <taxon>Fungi</taxon>
        <taxon>Dikarya</taxon>
        <taxon>Ascomycota</taxon>
        <taxon>Pezizomycotina</taxon>
        <taxon>Eurotiomycetes</taxon>
        <taxon>Eurotiomycetidae</taxon>
        <taxon>Eurotiales</taxon>
        <taxon>Aspergillaceae</taxon>
        <taxon>Penicillium</taxon>
    </lineage>
</organism>
<keyword evidence="2" id="KW-1185">Reference proteome</keyword>
<name>A0A0A2IGC4_PENEN</name>
<dbReference type="GeneID" id="27680448"/>
<accession>A0A0A2IGC4</accession>
<dbReference type="AlphaFoldDB" id="A0A0A2IGC4"/>
<dbReference type="HOGENOM" id="CLU_2469795_0_0_1"/>
<sequence length="88" mass="9796">MTILCSWVQPALHESAFYIGPSREGGWQDKNLQSTSRSLQVCENNTEYGAHSTSNRSGLTGGPPRLGTFLSQHRPFVLTFGVRFCFCK</sequence>
<proteinExistence type="predicted"/>
<dbReference type="RefSeq" id="XP_016597946.1">
    <property type="nucleotide sequence ID" value="XM_016745028.1"/>
</dbReference>